<dbReference type="InParanoid" id="A0A2J6TAC4"/>
<dbReference type="STRING" id="1095630.A0A2J6TAC4"/>
<feature type="domain" description="MYND-type" evidence="5">
    <location>
        <begin position="23"/>
        <end position="59"/>
    </location>
</feature>
<dbReference type="OrthoDB" id="5282002at2759"/>
<keyword evidence="3" id="KW-0862">Zinc</keyword>
<gene>
    <name evidence="6" type="ORF">K444DRAFT_652832</name>
</gene>
<evidence type="ECO:0000256" key="3">
    <source>
        <dbReference type="ARBA" id="ARBA00022833"/>
    </source>
</evidence>
<keyword evidence="2 4" id="KW-0863">Zinc-finger</keyword>
<evidence type="ECO:0000256" key="1">
    <source>
        <dbReference type="ARBA" id="ARBA00022723"/>
    </source>
</evidence>
<reference evidence="6 7" key="1">
    <citation type="submission" date="2016-04" db="EMBL/GenBank/DDBJ databases">
        <title>A degradative enzymes factory behind the ericoid mycorrhizal symbiosis.</title>
        <authorList>
            <consortium name="DOE Joint Genome Institute"/>
            <person name="Martino E."/>
            <person name="Morin E."/>
            <person name="Grelet G."/>
            <person name="Kuo A."/>
            <person name="Kohler A."/>
            <person name="Daghino S."/>
            <person name="Barry K."/>
            <person name="Choi C."/>
            <person name="Cichocki N."/>
            <person name="Clum A."/>
            <person name="Copeland A."/>
            <person name="Hainaut M."/>
            <person name="Haridas S."/>
            <person name="Labutti K."/>
            <person name="Lindquist E."/>
            <person name="Lipzen A."/>
            <person name="Khouja H.-R."/>
            <person name="Murat C."/>
            <person name="Ohm R."/>
            <person name="Olson A."/>
            <person name="Spatafora J."/>
            <person name="Veneault-Fourrey C."/>
            <person name="Henrissat B."/>
            <person name="Grigoriev I."/>
            <person name="Martin F."/>
            <person name="Perotto S."/>
        </authorList>
    </citation>
    <scope>NUCLEOTIDE SEQUENCE [LARGE SCALE GENOMIC DNA]</scope>
    <source>
        <strain evidence="6 7">E</strain>
    </source>
</reference>
<evidence type="ECO:0000256" key="2">
    <source>
        <dbReference type="ARBA" id="ARBA00022771"/>
    </source>
</evidence>
<keyword evidence="7" id="KW-1185">Reference proteome</keyword>
<dbReference type="PANTHER" id="PTHR24150">
    <property type="entry name" value="ANKYRIN REPEAT AND MYND DOMAIN-CONTAINING PROTEIN 2"/>
    <property type="match status" value="1"/>
</dbReference>
<sequence>MTDYPLVKQLPCANVVRIVGSENSLCPNAASSVCKGCFLVQYCSRECQVAHWSSHKSDCKSPLTKKTWKPSWEVEKRLPSFITTNGPPIGMIPYGAEKYLWGNVPAFDVLDHKRNEGVDLPEDLHLLFAASGDIRNVVKSLSGLPELYGGECGIVINDRDFDIVARNAILLLTALHFEPSEATHIMLHIWYSALIPERVFRSLQDQILPLIHNVCAKIRGRPLTSLQSKTWTYGTRSLRLVLQRAMWDRLPSYLMVPDDLSIVQAREVMVSTTLAPERKDYLERALYTRPPSWRVCNTKFRKDGVLLPFGSSRRDFDTPNPTFYQAKGVWPMKDSADPLEGWPIEEVIQKAPLAKHDIYGSLFMYIQDILLAFCRQIGRHKAFFELFHVDALELPDMVKQRSTATMFFDRIEVSNIGDRGYLGPQATLSTFGPLLKRKSQNPHATLLTLFLNAIQEVSSPIDQVSSFKSEMDQLSKYLPASPAIIQNSDTNSADFLRHNDARFLFRDFDKLFQRFHLECHFEEIGKAAGLKVKPNNTIVEPWPMRLKKNATQDEFNNLLASGHNGSERYVEWESLT</sequence>
<evidence type="ECO:0000313" key="6">
    <source>
        <dbReference type="EMBL" id="PMD59961.1"/>
    </source>
</evidence>
<dbReference type="Gene3D" id="6.10.140.2220">
    <property type="match status" value="1"/>
</dbReference>
<dbReference type="PANTHER" id="PTHR24150:SF14">
    <property type="entry name" value="MYND-TYPE DOMAIN-CONTAINING PROTEIN"/>
    <property type="match status" value="1"/>
</dbReference>
<protein>
    <recommendedName>
        <fullName evidence="5">MYND-type domain-containing protein</fullName>
    </recommendedName>
</protein>
<dbReference type="AlphaFoldDB" id="A0A2J6TAC4"/>
<dbReference type="EMBL" id="KZ613803">
    <property type="protein sequence ID" value="PMD59961.1"/>
    <property type="molecule type" value="Genomic_DNA"/>
</dbReference>
<dbReference type="Proteomes" id="UP000235371">
    <property type="component" value="Unassembled WGS sequence"/>
</dbReference>
<accession>A0A2J6TAC4</accession>
<keyword evidence="1" id="KW-0479">Metal-binding</keyword>
<evidence type="ECO:0000259" key="5">
    <source>
        <dbReference type="PROSITE" id="PS50865"/>
    </source>
</evidence>
<evidence type="ECO:0000313" key="7">
    <source>
        <dbReference type="Proteomes" id="UP000235371"/>
    </source>
</evidence>
<dbReference type="RefSeq" id="XP_024736865.1">
    <property type="nucleotide sequence ID" value="XM_024885838.1"/>
</dbReference>
<dbReference type="GeneID" id="36593915"/>
<dbReference type="InterPro" id="IPR027974">
    <property type="entry name" value="DUF4470"/>
</dbReference>
<dbReference type="Pfam" id="PF14737">
    <property type="entry name" value="DUF4470"/>
    <property type="match status" value="1"/>
</dbReference>
<organism evidence="6 7">
    <name type="scientific">Hyaloscypha bicolor E</name>
    <dbReference type="NCBI Taxonomy" id="1095630"/>
    <lineage>
        <taxon>Eukaryota</taxon>
        <taxon>Fungi</taxon>
        <taxon>Dikarya</taxon>
        <taxon>Ascomycota</taxon>
        <taxon>Pezizomycotina</taxon>
        <taxon>Leotiomycetes</taxon>
        <taxon>Helotiales</taxon>
        <taxon>Hyaloscyphaceae</taxon>
        <taxon>Hyaloscypha</taxon>
        <taxon>Hyaloscypha bicolor</taxon>
    </lineage>
</organism>
<dbReference type="InterPro" id="IPR002893">
    <property type="entry name" value="Znf_MYND"/>
</dbReference>
<dbReference type="PROSITE" id="PS50865">
    <property type="entry name" value="ZF_MYND_2"/>
    <property type="match status" value="1"/>
</dbReference>
<dbReference type="SUPFAM" id="SSF144232">
    <property type="entry name" value="HIT/MYND zinc finger-like"/>
    <property type="match status" value="1"/>
</dbReference>
<dbReference type="Pfam" id="PF01753">
    <property type="entry name" value="zf-MYND"/>
    <property type="match status" value="1"/>
</dbReference>
<dbReference type="GO" id="GO:0008270">
    <property type="term" value="F:zinc ion binding"/>
    <property type="evidence" value="ECO:0007669"/>
    <property type="project" value="UniProtKB-KW"/>
</dbReference>
<evidence type="ECO:0000256" key="4">
    <source>
        <dbReference type="PROSITE-ProRule" id="PRU00134"/>
    </source>
</evidence>
<name>A0A2J6TAC4_9HELO</name>
<dbReference type="InterPro" id="IPR052452">
    <property type="entry name" value="Ankyrin-MYND_dom_contain_2"/>
</dbReference>
<proteinExistence type="predicted"/>